<evidence type="ECO:0000256" key="9">
    <source>
        <dbReference type="ARBA" id="ARBA00023157"/>
    </source>
</evidence>
<evidence type="ECO:0000256" key="2">
    <source>
        <dbReference type="ARBA" id="ARBA00004164"/>
    </source>
</evidence>
<dbReference type="AlphaFoldDB" id="G0V5U5"/>
<name>G0V5U5_NAUCA</name>
<keyword evidence="9" id="KW-1015">Disulfide bond</keyword>
<dbReference type="OrthoDB" id="7481291at2759"/>
<keyword evidence="5" id="KW-0653">Protein transport</keyword>
<keyword evidence="4" id="KW-0813">Transport</keyword>
<feature type="region of interest" description="Disordered" evidence="12">
    <location>
        <begin position="467"/>
        <end position="489"/>
    </location>
</feature>
<gene>
    <name evidence="13" type="primary">NCAS0A02750</name>
    <name evidence="13" type="ordered locus">NCAS_0A02750</name>
</gene>
<protein>
    <recommendedName>
        <fullName evidence="3">Mitochondrial intermembrane space import and assembly protein 40</fullName>
    </recommendedName>
    <alternativeName>
        <fullName evidence="11">Mitochondrial import inner membrane translocase TIM40</fullName>
    </alternativeName>
</protein>
<evidence type="ECO:0000256" key="7">
    <source>
        <dbReference type="ARBA" id="ARBA00023010"/>
    </source>
</evidence>
<dbReference type="STRING" id="1064592.G0V5U5"/>
<dbReference type="GO" id="GO:0015035">
    <property type="term" value="F:protein-disulfide reductase activity"/>
    <property type="evidence" value="ECO:0007669"/>
    <property type="project" value="InterPro"/>
</dbReference>
<reference key="2">
    <citation type="submission" date="2011-08" db="EMBL/GenBank/DDBJ databases">
        <title>Genome sequence of Naumovozyma castellii.</title>
        <authorList>
            <person name="Gordon J.L."/>
            <person name="Armisen D."/>
            <person name="Proux-Wera E."/>
            <person name="OhEigeartaigh S.S."/>
            <person name="Byrne K.P."/>
            <person name="Wolfe K.H."/>
        </authorList>
    </citation>
    <scope>NUCLEOTIDE SEQUENCE</scope>
    <source>
        <strain>Type strain:CBS 4309</strain>
    </source>
</reference>
<feature type="region of interest" description="Disordered" evidence="12">
    <location>
        <begin position="303"/>
        <end position="328"/>
    </location>
</feature>
<keyword evidence="6" id="KW-0560">Oxidoreductase</keyword>
<comment type="subcellular location">
    <subcellularLocation>
        <location evidence="2">Mitochondrion inner membrane</location>
        <topology evidence="2">Single-pass type II membrane protein</topology>
        <orientation evidence="2">Intermembrane side</orientation>
    </subcellularLocation>
</comment>
<keyword evidence="7" id="KW-0811">Translocation</keyword>
<dbReference type="EMBL" id="HE576752">
    <property type="protein sequence ID" value="CCC66833.1"/>
    <property type="molecule type" value="Genomic_DNA"/>
</dbReference>
<comment type="cofactor">
    <cofactor evidence="1">
        <name>Cu(2+)</name>
        <dbReference type="ChEBI" id="CHEBI:29036"/>
    </cofactor>
</comment>
<dbReference type="RefSeq" id="XP_003673224.1">
    <property type="nucleotide sequence ID" value="XM_003673176.1"/>
</dbReference>
<organism evidence="13 14">
    <name type="scientific">Naumovozyma castellii</name>
    <name type="common">Yeast</name>
    <name type="synonym">Saccharomyces castellii</name>
    <dbReference type="NCBI Taxonomy" id="27288"/>
    <lineage>
        <taxon>Eukaryota</taxon>
        <taxon>Fungi</taxon>
        <taxon>Dikarya</taxon>
        <taxon>Ascomycota</taxon>
        <taxon>Saccharomycotina</taxon>
        <taxon>Saccharomycetes</taxon>
        <taxon>Saccharomycetales</taxon>
        <taxon>Saccharomycetaceae</taxon>
        <taxon>Naumovozyma</taxon>
    </lineage>
</organism>
<evidence type="ECO:0000256" key="11">
    <source>
        <dbReference type="ARBA" id="ARBA00033150"/>
    </source>
</evidence>
<evidence type="ECO:0000256" key="12">
    <source>
        <dbReference type="SAM" id="MobiDB-lite"/>
    </source>
</evidence>
<dbReference type="GeneID" id="96900322"/>
<evidence type="ECO:0000256" key="10">
    <source>
        <dbReference type="ARBA" id="ARBA00023284"/>
    </source>
</evidence>
<dbReference type="InterPro" id="IPR039289">
    <property type="entry name" value="CHCHD4"/>
</dbReference>
<dbReference type="GO" id="GO:0045041">
    <property type="term" value="P:protein import into mitochondrial intermembrane space"/>
    <property type="evidence" value="ECO:0007669"/>
    <property type="project" value="InterPro"/>
</dbReference>
<dbReference type="GO" id="GO:0005743">
    <property type="term" value="C:mitochondrial inner membrane"/>
    <property type="evidence" value="ECO:0007669"/>
    <property type="project" value="UniProtKB-SubCell"/>
</dbReference>
<dbReference type="InParanoid" id="G0V5U5"/>
<evidence type="ECO:0000256" key="5">
    <source>
        <dbReference type="ARBA" id="ARBA00022927"/>
    </source>
</evidence>
<sequence length="627" mass="70352">MLGRLISRNGGSIWKSRYLLSQRTCRPRLINSLGRYRYSSSYSFKDPSRIPPLTVALIVTVSVIYWISPKKNRKVEPLKVENVAITPIGVKDQDGPILESLPGPEQELAEPEEHKIESVTQDIAEPEEHEEESIIREVEVVPQSEYEPQSTLTTQDEIKMEPLTETISDAETDILSSSTTTNTDDSNFMESMEDVNLILSTTLDEDETETIHRDVNELDDFLKADNKFNEEVHKEKPSKVFSNLEEFETNYPAEKTTTKPCPLHHDNDDSDAGFHLEEINMPGDITILNPHGNELHDTKHLIKHKKEQPTSETEADTFENPQADDLLENSGSSHFEEIIIPGDITILNTEDLPVPDEILKNSNNSEGKTIKSKDKSFVDKYTPEDEIKDDATALKTGEQSIIDVSSPDLEETEATKITPEDSSVITHHAHDLGMIDIESNEFDEGMLLREGELPTLTKIYDKETIHTEATDKSSGAKNTLPKGLEEQLKDEPLEEPLGDISTTGNIAERIVEKEEQELTSKETEAKEEGAYNPDTGEINWDCPCLGGMAHGPCGEEFKIAFACFVYSEKEPKGVDCIEKFQFMQDCFKKYPEQYSEQLDSNNNSNADDGDNLDVAQGSPEVTPINNE</sequence>
<proteinExistence type="predicted"/>
<evidence type="ECO:0000256" key="8">
    <source>
        <dbReference type="ARBA" id="ARBA00023128"/>
    </source>
</evidence>
<dbReference type="eggNOG" id="KOG4149">
    <property type="taxonomic scope" value="Eukaryota"/>
</dbReference>
<evidence type="ECO:0000256" key="4">
    <source>
        <dbReference type="ARBA" id="ARBA00022448"/>
    </source>
</evidence>
<keyword evidence="8" id="KW-0496">Mitochondrion</keyword>
<evidence type="ECO:0000256" key="6">
    <source>
        <dbReference type="ARBA" id="ARBA00023002"/>
    </source>
</evidence>
<dbReference type="Proteomes" id="UP000001640">
    <property type="component" value="Chromosome 1"/>
</dbReference>
<keyword evidence="14" id="KW-1185">Reference proteome</keyword>
<keyword evidence="10" id="KW-0676">Redox-active center</keyword>
<accession>G0V5U5</accession>
<evidence type="ECO:0000256" key="3">
    <source>
        <dbReference type="ARBA" id="ARBA00013714"/>
    </source>
</evidence>
<dbReference type="OMA" id="VITHHAH"/>
<evidence type="ECO:0000313" key="14">
    <source>
        <dbReference type="Proteomes" id="UP000001640"/>
    </source>
</evidence>
<feature type="region of interest" description="Disordered" evidence="12">
    <location>
        <begin position="597"/>
        <end position="627"/>
    </location>
</feature>
<evidence type="ECO:0000313" key="13">
    <source>
        <dbReference type="EMBL" id="CCC66833.1"/>
    </source>
</evidence>
<dbReference type="PANTHER" id="PTHR21622">
    <property type="entry name" value="COILED-COIL-HELIX-COILED-COIL-HELIX DOMAIN CONTAINING 4"/>
    <property type="match status" value="1"/>
</dbReference>
<dbReference type="KEGG" id="ncs:NCAS_0A02750"/>
<dbReference type="GO" id="GO:0005758">
    <property type="term" value="C:mitochondrial intermembrane space"/>
    <property type="evidence" value="ECO:0007669"/>
    <property type="project" value="TreeGrafter"/>
</dbReference>
<dbReference type="HOGENOM" id="CLU_432835_0_0_1"/>
<dbReference type="Gene3D" id="1.10.287.2900">
    <property type="match status" value="1"/>
</dbReference>
<dbReference type="PROSITE" id="PS51808">
    <property type="entry name" value="CHCH"/>
    <property type="match status" value="1"/>
</dbReference>
<feature type="region of interest" description="Disordered" evidence="12">
    <location>
        <begin position="105"/>
        <end position="133"/>
    </location>
</feature>
<reference evidence="13 14" key="1">
    <citation type="journal article" date="2011" name="Proc. Natl. Acad. Sci. U.S.A.">
        <title>Evolutionary erosion of yeast sex chromosomes by mating-type switching accidents.</title>
        <authorList>
            <person name="Gordon J.L."/>
            <person name="Armisen D."/>
            <person name="Proux-Wera E."/>
            <person name="Oheigeartaigh S.S."/>
            <person name="Byrne K.P."/>
            <person name="Wolfe K.H."/>
        </authorList>
    </citation>
    <scope>NUCLEOTIDE SEQUENCE [LARGE SCALE GENOMIC DNA]</scope>
    <source>
        <strain evidence="14">ATCC 76901 / BCRC 22586 / CBS 4309 / NBRC 1992 / NRRL Y-12630</strain>
    </source>
</reference>
<dbReference type="PANTHER" id="PTHR21622:SF0">
    <property type="entry name" value="COILED-COIL-HELIX-COILED-COIL-HELIX DOMAIN CONTAINING 4"/>
    <property type="match status" value="1"/>
</dbReference>
<evidence type="ECO:0000256" key="1">
    <source>
        <dbReference type="ARBA" id="ARBA00001973"/>
    </source>
</evidence>